<feature type="compositionally biased region" description="Polar residues" evidence="1">
    <location>
        <begin position="26"/>
        <end position="38"/>
    </location>
</feature>
<feature type="region of interest" description="Disordered" evidence="1">
    <location>
        <begin position="26"/>
        <end position="60"/>
    </location>
</feature>
<accession>A0A7W5CAL6</accession>
<protein>
    <submittedName>
        <fullName evidence="3">Uncharacterized protein</fullName>
    </submittedName>
</protein>
<organism evidence="3 4">
    <name type="scientific">Paenibacillus endophyticus</name>
    <dbReference type="NCBI Taxonomy" id="1294268"/>
    <lineage>
        <taxon>Bacteria</taxon>
        <taxon>Bacillati</taxon>
        <taxon>Bacillota</taxon>
        <taxon>Bacilli</taxon>
        <taxon>Bacillales</taxon>
        <taxon>Paenibacillaceae</taxon>
        <taxon>Paenibacillus</taxon>
    </lineage>
</organism>
<name>A0A7W5CAL6_9BACL</name>
<dbReference type="RefSeq" id="WP_183567129.1">
    <property type="nucleotide sequence ID" value="NZ_CBCSLB010000014.1"/>
</dbReference>
<sequence>MKKIVSVLCVLVLAVSLAACQSNEENAESGGTASNNPEATAPVDTSACTPENARPVNGGFETGDLTGWTVVEGDAFIDDTVMTTPTFWKEKIPFKHEGNWHLYGLGFDETIKETKTGKLKSSTFTLCGDGKISMKIGAARDIDTTFVAVHLAENDEIIAKQSNTEFVDPGIADVSKYEAGLGFTNNYAEYTLDLSKYLGKEMYLMVVDGDDDGDFGFINLDDIRTYYVDGVAEPQAAGEKKDKARSYDCALIAAPSPNEIANGGFEEGNLCGWTFEGDAFEHAGVTLDETWWAEKIPYNKDGKYLFGLFNEGGKGKLTSATFELGGTGIISFKLGGGKDPSTMYISIVDADSKNEVARYGNSEFADVNFPNVDQGMRLANMVQYHADLSKHLGKKLYIEIVDQASSDWGFMTFDSFNTKLDAAPADSIEATNQLK</sequence>
<keyword evidence="2" id="KW-0732">Signal</keyword>
<dbReference type="Proteomes" id="UP000518605">
    <property type="component" value="Unassembled WGS sequence"/>
</dbReference>
<dbReference type="EMBL" id="JACHXW010000014">
    <property type="protein sequence ID" value="MBB3154175.1"/>
    <property type="molecule type" value="Genomic_DNA"/>
</dbReference>
<evidence type="ECO:0000256" key="1">
    <source>
        <dbReference type="SAM" id="MobiDB-lite"/>
    </source>
</evidence>
<evidence type="ECO:0000313" key="4">
    <source>
        <dbReference type="Proteomes" id="UP000518605"/>
    </source>
</evidence>
<dbReference type="PROSITE" id="PS51257">
    <property type="entry name" value="PROKAR_LIPOPROTEIN"/>
    <property type="match status" value="1"/>
</dbReference>
<evidence type="ECO:0000256" key="2">
    <source>
        <dbReference type="SAM" id="SignalP"/>
    </source>
</evidence>
<evidence type="ECO:0000313" key="3">
    <source>
        <dbReference type="EMBL" id="MBB3154175.1"/>
    </source>
</evidence>
<dbReference type="Gene3D" id="2.60.120.260">
    <property type="entry name" value="Galactose-binding domain-like"/>
    <property type="match status" value="1"/>
</dbReference>
<reference evidence="3 4" key="1">
    <citation type="submission" date="2020-08" db="EMBL/GenBank/DDBJ databases">
        <title>Genomic Encyclopedia of Type Strains, Phase III (KMG-III): the genomes of soil and plant-associated and newly described type strains.</title>
        <authorList>
            <person name="Whitman W."/>
        </authorList>
    </citation>
    <scope>NUCLEOTIDE SEQUENCE [LARGE SCALE GENOMIC DNA]</scope>
    <source>
        <strain evidence="3 4">CECT 8234</strain>
    </source>
</reference>
<feature type="chain" id="PRO_5039665876" evidence="2">
    <location>
        <begin position="19"/>
        <end position="435"/>
    </location>
</feature>
<keyword evidence="4" id="KW-1185">Reference proteome</keyword>
<proteinExistence type="predicted"/>
<feature type="signal peptide" evidence="2">
    <location>
        <begin position="1"/>
        <end position="18"/>
    </location>
</feature>
<gene>
    <name evidence="3" type="ORF">FHS16_004251</name>
</gene>
<comment type="caution">
    <text evidence="3">The sequence shown here is derived from an EMBL/GenBank/DDBJ whole genome shotgun (WGS) entry which is preliminary data.</text>
</comment>
<dbReference type="AlphaFoldDB" id="A0A7W5CAL6"/>